<comment type="subcellular location">
    <subcellularLocation>
        <location evidence="1">Membrane</location>
    </subcellularLocation>
    <subcellularLocation>
        <location evidence="9">Mitochondrion membrane</location>
        <topology evidence="9">Multi-pass membrane protein</topology>
    </subcellularLocation>
</comment>
<accession>A0A343FL91</accession>
<dbReference type="EC" id="7.1.1.2" evidence="9"/>
<dbReference type="InterPro" id="IPR000440">
    <property type="entry name" value="NADH_UbQ/plastoQ_OxRdtase_su3"/>
</dbReference>
<name>A0A343FL91_9HEMI</name>
<keyword evidence="5 9" id="KW-0812">Transmembrane</keyword>
<keyword evidence="9" id="KW-0830">Ubiquinone</keyword>
<evidence type="ECO:0000256" key="7">
    <source>
        <dbReference type="ARBA" id="ARBA00023136"/>
    </source>
</evidence>
<evidence type="ECO:0000256" key="2">
    <source>
        <dbReference type="ARBA" id="ARBA00008472"/>
    </source>
</evidence>
<keyword evidence="9" id="KW-0520">NAD</keyword>
<dbReference type="Pfam" id="PF00507">
    <property type="entry name" value="Oxidored_q4"/>
    <property type="match status" value="1"/>
</dbReference>
<keyword evidence="4 9" id="KW-0813">Transport</keyword>
<dbReference type="AlphaFoldDB" id="A0A343FL91"/>
<reference evidence="10" key="1">
    <citation type="journal article" date="2017" name="Sci. Rep.">
        <title>Deep-level phylogeny of Cicadomorpha inferred from mitochondrial genomes sequenced by NGS.</title>
        <authorList>
            <person name="Song N."/>
            <person name="Cai W."/>
            <person name="Li H."/>
        </authorList>
    </citation>
    <scope>NUCLEOTIDE SEQUENCE</scope>
</reference>
<sequence length="117" mass="13509">MYLTMLSMLTIILLLSVMSMMLLTIGKKSIIDSQKSSPFECGFNPMSNTRLPFSIHFFIIAVIFLVFDIEIIMIMPMILTMKLTTIKYWLLTSTLFTMILIVGLAHEWNNGMMTWTQ</sequence>
<keyword evidence="7 9" id="KW-0472">Membrane</keyword>
<feature type="transmembrane region" description="Helical" evidence="9">
    <location>
        <begin position="86"/>
        <end position="105"/>
    </location>
</feature>
<keyword evidence="9 10" id="KW-0496">Mitochondrion</keyword>
<keyword evidence="6 9" id="KW-1133">Transmembrane helix</keyword>
<keyword evidence="9" id="KW-0679">Respiratory chain</keyword>
<evidence type="ECO:0000256" key="9">
    <source>
        <dbReference type="RuleBase" id="RU003640"/>
    </source>
</evidence>
<evidence type="ECO:0000256" key="8">
    <source>
        <dbReference type="ARBA" id="ARBA00049551"/>
    </source>
</evidence>
<evidence type="ECO:0000256" key="5">
    <source>
        <dbReference type="ARBA" id="ARBA00022692"/>
    </source>
</evidence>
<organism evidence="10">
    <name type="scientific">Orosius orientalis</name>
    <dbReference type="NCBI Taxonomy" id="1223886"/>
    <lineage>
        <taxon>Eukaryota</taxon>
        <taxon>Metazoa</taxon>
        <taxon>Ecdysozoa</taxon>
        <taxon>Arthropoda</taxon>
        <taxon>Hexapoda</taxon>
        <taxon>Insecta</taxon>
        <taxon>Pterygota</taxon>
        <taxon>Neoptera</taxon>
        <taxon>Paraneoptera</taxon>
        <taxon>Hemiptera</taxon>
        <taxon>Auchenorrhyncha</taxon>
        <taxon>Membracoidea</taxon>
        <taxon>Cicadellidae</taxon>
        <taxon>Deltocephalinae</taxon>
        <taxon>Orosius</taxon>
    </lineage>
</organism>
<evidence type="ECO:0000256" key="1">
    <source>
        <dbReference type="ARBA" id="ARBA00004370"/>
    </source>
</evidence>
<dbReference type="GO" id="GO:0031966">
    <property type="term" value="C:mitochondrial membrane"/>
    <property type="evidence" value="ECO:0007669"/>
    <property type="project" value="UniProtKB-SubCell"/>
</dbReference>
<keyword evidence="9" id="KW-1278">Translocase</keyword>
<evidence type="ECO:0000256" key="4">
    <source>
        <dbReference type="ARBA" id="ARBA00022448"/>
    </source>
</evidence>
<dbReference type="EMBL" id="KY039146">
    <property type="protein sequence ID" value="ASR18184.1"/>
    <property type="molecule type" value="Genomic_DNA"/>
</dbReference>
<comment type="catalytic activity">
    <reaction evidence="8 9">
        <text>a ubiquinone + NADH + 5 H(+)(in) = a ubiquinol + NAD(+) + 4 H(+)(out)</text>
        <dbReference type="Rhea" id="RHEA:29091"/>
        <dbReference type="Rhea" id="RHEA-COMP:9565"/>
        <dbReference type="Rhea" id="RHEA-COMP:9566"/>
        <dbReference type="ChEBI" id="CHEBI:15378"/>
        <dbReference type="ChEBI" id="CHEBI:16389"/>
        <dbReference type="ChEBI" id="CHEBI:17976"/>
        <dbReference type="ChEBI" id="CHEBI:57540"/>
        <dbReference type="ChEBI" id="CHEBI:57945"/>
        <dbReference type="EC" id="7.1.1.2"/>
    </reaction>
</comment>
<dbReference type="InterPro" id="IPR038430">
    <property type="entry name" value="NDAH_ubi_oxred_su3_sf"/>
</dbReference>
<gene>
    <name evidence="10" type="primary">nad3</name>
</gene>
<dbReference type="GO" id="GO:0008137">
    <property type="term" value="F:NADH dehydrogenase (ubiquinone) activity"/>
    <property type="evidence" value="ECO:0007669"/>
    <property type="project" value="UniProtKB-UniRule"/>
</dbReference>
<geneLocation type="mitochondrion" evidence="10"/>
<evidence type="ECO:0000256" key="3">
    <source>
        <dbReference type="ARBA" id="ARBA00021007"/>
    </source>
</evidence>
<evidence type="ECO:0000256" key="6">
    <source>
        <dbReference type="ARBA" id="ARBA00022989"/>
    </source>
</evidence>
<comment type="function">
    <text evidence="9">Core subunit of the mitochondrial membrane respiratory chain NADH dehydrogenase (Complex I) which catalyzes electron transfer from NADH through the respiratory chain, using ubiquinone as an electron acceptor. Essential for the catalytic activity of complex I.</text>
</comment>
<protein>
    <recommendedName>
        <fullName evidence="3 9">NADH-ubiquinone oxidoreductase chain 3</fullName>
        <ecNumber evidence="9">7.1.1.2</ecNumber>
    </recommendedName>
</protein>
<dbReference type="PANTHER" id="PTHR11058:SF9">
    <property type="entry name" value="NADH-UBIQUINONE OXIDOREDUCTASE CHAIN 3"/>
    <property type="match status" value="1"/>
</dbReference>
<dbReference type="PANTHER" id="PTHR11058">
    <property type="entry name" value="NADH-UBIQUINONE OXIDOREDUCTASE CHAIN 3"/>
    <property type="match status" value="1"/>
</dbReference>
<evidence type="ECO:0000313" key="10">
    <source>
        <dbReference type="EMBL" id="ASR18184.1"/>
    </source>
</evidence>
<dbReference type="Gene3D" id="1.20.58.1610">
    <property type="entry name" value="NADH:ubiquinone/plastoquinone oxidoreductase, chain 3"/>
    <property type="match status" value="1"/>
</dbReference>
<feature type="transmembrane region" description="Helical" evidence="9">
    <location>
        <begin position="53"/>
        <end position="74"/>
    </location>
</feature>
<keyword evidence="9" id="KW-0249">Electron transport</keyword>
<comment type="similarity">
    <text evidence="2 9">Belongs to the complex I subunit 3 family.</text>
</comment>
<proteinExistence type="inferred from homology"/>
<dbReference type="GO" id="GO:0030964">
    <property type="term" value="C:NADH dehydrogenase complex"/>
    <property type="evidence" value="ECO:0007669"/>
    <property type="project" value="TreeGrafter"/>
</dbReference>